<organism evidence="3 4">
    <name type="scientific">Penicillium atrosanguineum</name>
    <dbReference type="NCBI Taxonomy" id="1132637"/>
    <lineage>
        <taxon>Eukaryota</taxon>
        <taxon>Fungi</taxon>
        <taxon>Dikarya</taxon>
        <taxon>Ascomycota</taxon>
        <taxon>Pezizomycotina</taxon>
        <taxon>Eurotiomycetes</taxon>
        <taxon>Eurotiomycetidae</taxon>
        <taxon>Eurotiales</taxon>
        <taxon>Aspergillaceae</taxon>
        <taxon>Penicillium</taxon>
    </lineage>
</organism>
<proteinExistence type="predicted"/>
<feature type="transmembrane region" description="Helical" evidence="1">
    <location>
        <begin position="67"/>
        <end position="88"/>
    </location>
</feature>
<evidence type="ECO:0000313" key="3">
    <source>
        <dbReference type="EMBL" id="KAJ5321428.1"/>
    </source>
</evidence>
<name>A0A9W9U6K7_9EURO</name>
<accession>A0A9W9U6K7</accession>
<feature type="transmembrane region" description="Helical" evidence="1">
    <location>
        <begin position="174"/>
        <end position="192"/>
    </location>
</feature>
<dbReference type="EMBL" id="JAPZBO010000003">
    <property type="protein sequence ID" value="KAJ5321428.1"/>
    <property type="molecule type" value="Genomic_DNA"/>
</dbReference>
<feature type="transmembrane region" description="Helical" evidence="1">
    <location>
        <begin position="39"/>
        <end position="61"/>
    </location>
</feature>
<evidence type="ECO:0000259" key="2">
    <source>
        <dbReference type="Pfam" id="PF24800"/>
    </source>
</evidence>
<feature type="transmembrane region" description="Helical" evidence="1">
    <location>
        <begin position="14"/>
        <end position="32"/>
    </location>
</feature>
<feature type="transmembrane region" description="Helical" evidence="1">
    <location>
        <begin position="108"/>
        <end position="130"/>
    </location>
</feature>
<keyword evidence="1" id="KW-0812">Transmembrane</keyword>
<dbReference type="PANTHER" id="PTHR42109:SF2">
    <property type="entry name" value="INTEGRAL MEMBRANE PROTEIN"/>
    <property type="match status" value="1"/>
</dbReference>
<dbReference type="Proteomes" id="UP001147746">
    <property type="component" value="Unassembled WGS sequence"/>
</dbReference>
<keyword evidence="1" id="KW-0472">Membrane</keyword>
<dbReference type="InterPro" id="IPR056119">
    <property type="entry name" value="DUF7702"/>
</dbReference>
<reference evidence="3" key="1">
    <citation type="submission" date="2022-12" db="EMBL/GenBank/DDBJ databases">
        <authorList>
            <person name="Petersen C."/>
        </authorList>
    </citation>
    <scope>NUCLEOTIDE SEQUENCE</scope>
    <source>
        <strain evidence="3">IBT 21472</strain>
    </source>
</reference>
<dbReference type="Pfam" id="PF24800">
    <property type="entry name" value="DUF7702"/>
    <property type="match status" value="1"/>
</dbReference>
<protein>
    <recommendedName>
        <fullName evidence="2">DUF7702 domain-containing protein</fullName>
    </recommendedName>
</protein>
<reference evidence="3" key="2">
    <citation type="journal article" date="2023" name="IMA Fungus">
        <title>Comparative genomic study of the Penicillium genus elucidates a diverse pangenome and 15 lateral gene transfer events.</title>
        <authorList>
            <person name="Petersen C."/>
            <person name="Sorensen T."/>
            <person name="Nielsen M.R."/>
            <person name="Sondergaard T.E."/>
            <person name="Sorensen J.L."/>
            <person name="Fitzpatrick D.A."/>
            <person name="Frisvad J.C."/>
            <person name="Nielsen K.L."/>
        </authorList>
    </citation>
    <scope>NUCLEOTIDE SEQUENCE</scope>
    <source>
        <strain evidence="3">IBT 21472</strain>
    </source>
</reference>
<feature type="domain" description="DUF7702" evidence="2">
    <location>
        <begin position="8"/>
        <end position="231"/>
    </location>
</feature>
<keyword evidence="1" id="KW-1133">Transmembrane helix</keyword>
<evidence type="ECO:0000313" key="4">
    <source>
        <dbReference type="Proteomes" id="UP001147746"/>
    </source>
</evidence>
<comment type="caution">
    <text evidence="3">The sequence shown here is derived from an EMBL/GenBank/DDBJ whole genome shotgun (WGS) entry which is preliminary data.</text>
</comment>
<keyword evidence="4" id="KW-1185">Reference proteome</keyword>
<feature type="transmembrane region" description="Helical" evidence="1">
    <location>
        <begin position="212"/>
        <end position="234"/>
    </location>
</feature>
<evidence type="ECO:0000256" key="1">
    <source>
        <dbReference type="SAM" id="Phobius"/>
    </source>
</evidence>
<dbReference type="PANTHER" id="PTHR42109">
    <property type="entry name" value="UNPLACED GENOMIC SCAFFOLD UM_SCAF_CONTIG_1.265, WHOLE GENOME SHOTGUN SEQUENCE"/>
    <property type="match status" value="1"/>
</dbReference>
<dbReference type="AlphaFoldDB" id="A0A9W9U6K7"/>
<sequence length="261" mass="29204">MAGGGGIFTYRDGISVAQIVSFSVYLILAVYFRYTHRIGWFCIGVFSLLRLIGASCKLVTIRNDSQGVWAAIFVCESLGMILIIFLLLEMLERINQVIKFVTKRIFLIPSIITWIDIGISIAGWVAVMHVEHPLAPTPYSQTSMALLAVIYMYVVGVFIALWRRRAEYPEEERWALTGITICILILAVRLVYSLIFIGSGNMAFNAIKGDPTAYLFMTMLPEVAILALCAYIIAMKISPLQNKGKHVSQKLVDEESLRPLS</sequence>
<gene>
    <name evidence="3" type="ORF">N7476_004430</name>
</gene>
<feature type="transmembrane region" description="Helical" evidence="1">
    <location>
        <begin position="142"/>
        <end position="162"/>
    </location>
</feature>